<dbReference type="EMBL" id="JAHLQT010001931">
    <property type="protein sequence ID" value="KAG7177626.1"/>
    <property type="molecule type" value="Genomic_DNA"/>
</dbReference>
<evidence type="ECO:0000256" key="7">
    <source>
        <dbReference type="SAM" id="Phobius"/>
    </source>
</evidence>
<keyword evidence="3 7" id="KW-0812">Transmembrane</keyword>
<dbReference type="Proteomes" id="UP000747542">
    <property type="component" value="Unassembled WGS sequence"/>
</dbReference>
<feature type="non-terminal residue" evidence="8">
    <location>
        <position position="1"/>
    </location>
</feature>
<dbReference type="InterPro" id="IPR038377">
    <property type="entry name" value="Na/Glc_symporter_sf"/>
</dbReference>
<evidence type="ECO:0000256" key="1">
    <source>
        <dbReference type="ARBA" id="ARBA00004141"/>
    </source>
</evidence>
<evidence type="ECO:0000313" key="9">
    <source>
        <dbReference type="Proteomes" id="UP000747542"/>
    </source>
</evidence>
<sequence>PRASGLGRHSAADTSGEELLLEGHSSSFVVGDTMAEVDGVGGSRLTWPDFVVITVYFLCVLIVGIWSSRKNKKDSISSYFLASRNLHWIPVGASLFASNIGSGHFIGLAGAGAASGLAAHGYEQAADLYAGALFIQLALNKSSDEWLYISVFFLLGVAAVFTIVGGLTTVVYTDLVQMVLMVMGSLVLMVKSFHAVGGYYSLVERFPYAKASIRAMGVNNKSCGEVPPDYMSLLRTLDPSKSEYPWVGMTFGMASI</sequence>
<dbReference type="GO" id="GO:0005412">
    <property type="term" value="F:D-glucose:sodium symporter activity"/>
    <property type="evidence" value="ECO:0007669"/>
    <property type="project" value="TreeGrafter"/>
</dbReference>
<comment type="caution">
    <text evidence="8">The sequence shown here is derived from an EMBL/GenBank/DDBJ whole genome shotgun (WGS) entry which is preliminary data.</text>
</comment>
<keyword evidence="4 7" id="KW-1133">Transmembrane helix</keyword>
<feature type="transmembrane region" description="Helical" evidence="7">
    <location>
        <begin position="178"/>
        <end position="202"/>
    </location>
</feature>
<feature type="non-terminal residue" evidence="8">
    <location>
        <position position="256"/>
    </location>
</feature>
<feature type="transmembrane region" description="Helical" evidence="7">
    <location>
        <begin position="50"/>
        <end position="68"/>
    </location>
</feature>
<keyword evidence="5 7" id="KW-0472">Membrane</keyword>
<dbReference type="PROSITE" id="PS50283">
    <property type="entry name" value="NA_SOLUT_SYMP_3"/>
    <property type="match status" value="1"/>
</dbReference>
<dbReference type="PANTHER" id="PTHR11819">
    <property type="entry name" value="SOLUTE CARRIER FAMILY 5"/>
    <property type="match status" value="1"/>
</dbReference>
<name>A0A8J5NEQ5_HOMAM</name>
<organism evidence="8 9">
    <name type="scientific">Homarus americanus</name>
    <name type="common">American lobster</name>
    <dbReference type="NCBI Taxonomy" id="6706"/>
    <lineage>
        <taxon>Eukaryota</taxon>
        <taxon>Metazoa</taxon>
        <taxon>Ecdysozoa</taxon>
        <taxon>Arthropoda</taxon>
        <taxon>Crustacea</taxon>
        <taxon>Multicrustacea</taxon>
        <taxon>Malacostraca</taxon>
        <taxon>Eumalacostraca</taxon>
        <taxon>Eucarida</taxon>
        <taxon>Decapoda</taxon>
        <taxon>Pleocyemata</taxon>
        <taxon>Astacidea</taxon>
        <taxon>Nephropoidea</taxon>
        <taxon>Nephropidae</taxon>
        <taxon>Homarus</taxon>
    </lineage>
</organism>
<proteinExistence type="inferred from homology"/>
<dbReference type="AlphaFoldDB" id="A0A8J5NEQ5"/>
<dbReference type="PANTHER" id="PTHR11819:SF195">
    <property type="entry name" value="SODIUM_GLUCOSE COTRANSPORTER 4"/>
    <property type="match status" value="1"/>
</dbReference>
<reference evidence="8" key="1">
    <citation type="journal article" date="2021" name="Sci. Adv.">
        <title>The American lobster genome reveals insights on longevity, neural, and immune adaptations.</title>
        <authorList>
            <person name="Polinski J.M."/>
            <person name="Zimin A.V."/>
            <person name="Clark K.F."/>
            <person name="Kohn A.B."/>
            <person name="Sadowski N."/>
            <person name="Timp W."/>
            <person name="Ptitsyn A."/>
            <person name="Khanna P."/>
            <person name="Romanova D.Y."/>
            <person name="Williams P."/>
            <person name="Greenwood S.J."/>
            <person name="Moroz L.L."/>
            <person name="Walt D.R."/>
            <person name="Bodnar A.G."/>
        </authorList>
    </citation>
    <scope>NUCLEOTIDE SEQUENCE</scope>
    <source>
        <strain evidence="8">GMGI-L3</strain>
    </source>
</reference>
<comment type="similarity">
    <text evidence="2 6">Belongs to the sodium:solute symporter (SSF) (TC 2.A.21) family.</text>
</comment>
<evidence type="ECO:0000313" key="8">
    <source>
        <dbReference type="EMBL" id="KAG7177626.1"/>
    </source>
</evidence>
<evidence type="ECO:0000256" key="4">
    <source>
        <dbReference type="ARBA" id="ARBA00022989"/>
    </source>
</evidence>
<keyword evidence="9" id="KW-1185">Reference proteome</keyword>
<dbReference type="GO" id="GO:0005886">
    <property type="term" value="C:plasma membrane"/>
    <property type="evidence" value="ECO:0007669"/>
    <property type="project" value="TreeGrafter"/>
</dbReference>
<evidence type="ECO:0000256" key="6">
    <source>
        <dbReference type="RuleBase" id="RU362091"/>
    </source>
</evidence>
<gene>
    <name evidence="8" type="primary">Slc5A11-L1</name>
    <name evidence="8" type="ORF">Hamer_G008270</name>
</gene>
<dbReference type="Pfam" id="PF00474">
    <property type="entry name" value="SSF"/>
    <property type="match status" value="2"/>
</dbReference>
<protein>
    <submittedName>
        <fullName evidence="8">Sodium/myo-inositol cotransporter 2-like 1</fullName>
    </submittedName>
</protein>
<evidence type="ECO:0000256" key="5">
    <source>
        <dbReference type="ARBA" id="ARBA00023136"/>
    </source>
</evidence>
<accession>A0A8J5NEQ5</accession>
<evidence type="ECO:0000256" key="3">
    <source>
        <dbReference type="ARBA" id="ARBA00022692"/>
    </source>
</evidence>
<evidence type="ECO:0000256" key="2">
    <source>
        <dbReference type="ARBA" id="ARBA00006434"/>
    </source>
</evidence>
<comment type="subcellular location">
    <subcellularLocation>
        <location evidence="1">Membrane</location>
        <topology evidence="1">Multi-pass membrane protein</topology>
    </subcellularLocation>
</comment>
<dbReference type="Gene3D" id="1.20.1730.10">
    <property type="entry name" value="Sodium/glucose cotransporter"/>
    <property type="match status" value="2"/>
</dbReference>
<feature type="transmembrane region" description="Helical" evidence="7">
    <location>
        <begin position="146"/>
        <end position="172"/>
    </location>
</feature>
<dbReference type="InterPro" id="IPR001734">
    <property type="entry name" value="Na/solute_symporter"/>
</dbReference>